<evidence type="ECO:0000256" key="1">
    <source>
        <dbReference type="SAM" id="Phobius"/>
    </source>
</evidence>
<dbReference type="Pfam" id="PF17115">
    <property type="entry name" value="Toast_rack_N"/>
    <property type="match status" value="1"/>
</dbReference>
<keyword evidence="1" id="KW-0812">Transmembrane</keyword>
<keyword evidence="4" id="KW-1185">Reference proteome</keyword>
<dbReference type="RefSeq" id="WP_109970141.1">
    <property type="nucleotide sequence ID" value="NZ_CP176093.1"/>
</dbReference>
<comment type="caution">
    <text evidence="3">The sequence shown here is derived from an EMBL/GenBank/DDBJ whole genome shotgun (WGS) entry which is preliminary data.</text>
</comment>
<dbReference type="InterPro" id="IPR031346">
    <property type="entry name" value="DUF2154_N"/>
</dbReference>
<evidence type="ECO:0000259" key="2">
    <source>
        <dbReference type="Pfam" id="PF17115"/>
    </source>
</evidence>
<gene>
    <name evidence="3" type="ORF">DK846_16710</name>
</gene>
<dbReference type="AlphaFoldDB" id="A0A2V2N0W1"/>
<feature type="domain" description="DUF2154" evidence="2">
    <location>
        <begin position="57"/>
        <end position="141"/>
    </location>
</feature>
<feature type="transmembrane region" description="Helical" evidence="1">
    <location>
        <begin position="13"/>
        <end position="34"/>
    </location>
</feature>
<reference evidence="3 4" key="1">
    <citation type="submission" date="2018-05" db="EMBL/GenBank/DDBJ databases">
        <title>Draft genome of Methanospirillum lacunae Ki8-1.</title>
        <authorList>
            <person name="Dueholm M.S."/>
            <person name="Nielsen P.H."/>
            <person name="Bakmann L.F."/>
            <person name="Otzen D.E."/>
        </authorList>
    </citation>
    <scope>NUCLEOTIDE SEQUENCE [LARGE SCALE GENOMIC DNA]</scope>
    <source>
        <strain evidence="3 4">Ki8-1</strain>
    </source>
</reference>
<evidence type="ECO:0000313" key="4">
    <source>
        <dbReference type="Proteomes" id="UP000245657"/>
    </source>
</evidence>
<name>A0A2V2N0W1_9EURY</name>
<accession>A0A2V2N0W1</accession>
<dbReference type="Proteomes" id="UP000245657">
    <property type="component" value="Unassembled WGS sequence"/>
</dbReference>
<dbReference type="EMBL" id="QGMY01000018">
    <property type="protein sequence ID" value="PWR69817.1"/>
    <property type="molecule type" value="Genomic_DNA"/>
</dbReference>
<dbReference type="GeneID" id="97550077"/>
<keyword evidence="1" id="KW-0472">Membrane</keyword>
<sequence>MNTGIRFPPLRQIIIWLLIITVVSFAIGAIIAGIEGNSYRSKYQSNVTPVEIESGTINHAIVALEMDSGSINLSEDQFTSLISGNISGVHAQKGPDISYKITDEIGHMNMKQESSMWLDPISKEDQWNLTLGQKVPTSLSIMMNTGDLRIKPGNANLTDLSIKQSTGDLTLDLSEWKGTHLMGSIDEGIGSMTIILPAYASIATHVENGIGSRSILGLDGEKGTYYHTVQDRQAPVISLSVNQGIGDLTMKVVHES</sequence>
<organism evidence="3 4">
    <name type="scientific">Methanospirillum lacunae</name>
    <dbReference type="NCBI Taxonomy" id="668570"/>
    <lineage>
        <taxon>Archaea</taxon>
        <taxon>Methanobacteriati</taxon>
        <taxon>Methanobacteriota</taxon>
        <taxon>Stenosarchaea group</taxon>
        <taxon>Methanomicrobia</taxon>
        <taxon>Methanomicrobiales</taxon>
        <taxon>Methanospirillaceae</taxon>
        <taxon>Methanospirillum</taxon>
    </lineage>
</organism>
<proteinExistence type="predicted"/>
<dbReference type="OrthoDB" id="117189at2157"/>
<keyword evidence="1" id="KW-1133">Transmembrane helix</keyword>
<protein>
    <recommendedName>
        <fullName evidence="2">DUF2154 domain-containing protein</fullName>
    </recommendedName>
</protein>
<evidence type="ECO:0000313" key="3">
    <source>
        <dbReference type="EMBL" id="PWR69817.1"/>
    </source>
</evidence>